<organism evidence="6">
    <name type="scientific">Caulobacter sp. (strain K31)</name>
    <dbReference type="NCBI Taxonomy" id="366602"/>
    <lineage>
        <taxon>Bacteria</taxon>
        <taxon>Pseudomonadati</taxon>
        <taxon>Pseudomonadota</taxon>
        <taxon>Alphaproteobacteria</taxon>
        <taxon>Caulobacterales</taxon>
        <taxon>Caulobacteraceae</taxon>
        <taxon>Caulobacter</taxon>
    </lineage>
</organism>
<dbReference type="InterPro" id="IPR011075">
    <property type="entry name" value="TetR_C"/>
</dbReference>
<dbReference type="AlphaFoldDB" id="B0T961"/>
<dbReference type="Pfam" id="PF16925">
    <property type="entry name" value="TetR_C_13"/>
    <property type="match status" value="1"/>
</dbReference>
<dbReference type="Gene3D" id="1.10.357.10">
    <property type="entry name" value="Tetracycline Repressor, domain 2"/>
    <property type="match status" value="1"/>
</dbReference>
<dbReference type="HOGENOM" id="CLU_069356_28_0_5"/>
<name>B0T961_CAUSK</name>
<dbReference type="GO" id="GO:0003677">
    <property type="term" value="F:DNA binding"/>
    <property type="evidence" value="ECO:0007669"/>
    <property type="project" value="UniProtKB-UniRule"/>
</dbReference>
<dbReference type="PANTHER" id="PTHR47506:SF1">
    <property type="entry name" value="HTH-TYPE TRANSCRIPTIONAL REGULATOR YJDC"/>
    <property type="match status" value="1"/>
</dbReference>
<sequence>MTPDTDVAIKRGRGRPQIFDRDRALESAMKLFWDRGYEGTTFDDLIGAMKISPSTFYNSFGNKERLYRETTELYLNDAGNFFTPALAKAKDAKGAFEALIEAAAVAFTREEFPSGCMISLAGTHLPPSLNALRETMRTFRDGAEQALADRLSQGVADGDLPQDTDVAGLAAYFETVFRGMAVDARDGASTERLRKIGATAMRAWPSA</sequence>
<accession>B0T961</accession>
<dbReference type="Pfam" id="PF00440">
    <property type="entry name" value="TetR_N"/>
    <property type="match status" value="1"/>
</dbReference>
<geneLocation type="plasmid" evidence="6">
    <name>pCAUL01</name>
</geneLocation>
<reference evidence="6" key="1">
    <citation type="submission" date="2008-01" db="EMBL/GenBank/DDBJ databases">
        <title>Complete sequence of plasmid1 pCAUL01 of Caulobacter sp. K31.</title>
        <authorList>
            <consortium name="US DOE Joint Genome Institute"/>
            <person name="Copeland A."/>
            <person name="Lucas S."/>
            <person name="Lapidus A."/>
            <person name="Barry K."/>
            <person name="Glavina del Rio T."/>
            <person name="Dalin E."/>
            <person name="Tice H."/>
            <person name="Pitluck S."/>
            <person name="Bruce D."/>
            <person name="Goodwin L."/>
            <person name="Thompson L.S."/>
            <person name="Brettin T."/>
            <person name="Detter J.C."/>
            <person name="Han C."/>
            <person name="Schmutz J."/>
            <person name="Larimer F."/>
            <person name="Land M."/>
            <person name="Hauser L."/>
            <person name="Kyrpides N."/>
            <person name="Kim E."/>
            <person name="Stephens C."/>
            <person name="Richardson P."/>
        </authorList>
    </citation>
    <scope>NUCLEOTIDE SEQUENCE [LARGE SCALE GENOMIC DNA]</scope>
    <source>
        <strain evidence="6">K31</strain>
        <plasmid evidence="6">pCAUL01</plasmid>
    </source>
</reference>
<dbReference type="InterPro" id="IPR036271">
    <property type="entry name" value="Tet_transcr_reg_TetR-rel_C_sf"/>
</dbReference>
<feature type="domain" description="HTH tetR-type" evidence="5">
    <location>
        <begin position="18"/>
        <end position="78"/>
    </location>
</feature>
<dbReference type="KEGG" id="cak:Caul_5116"/>
<evidence type="ECO:0000256" key="1">
    <source>
        <dbReference type="ARBA" id="ARBA00023015"/>
    </source>
</evidence>
<keyword evidence="3" id="KW-0804">Transcription</keyword>
<dbReference type="EMBL" id="CP000928">
    <property type="protein sequence ID" value="ABZ74236.1"/>
    <property type="molecule type" value="Genomic_DNA"/>
</dbReference>
<keyword evidence="6" id="KW-0614">Plasmid</keyword>
<protein>
    <submittedName>
        <fullName evidence="6">Transcriptional regulator, TetR family</fullName>
    </submittedName>
</protein>
<keyword evidence="1" id="KW-0805">Transcription regulation</keyword>
<dbReference type="PANTHER" id="PTHR47506">
    <property type="entry name" value="TRANSCRIPTIONAL REGULATORY PROTEIN"/>
    <property type="match status" value="1"/>
</dbReference>
<evidence type="ECO:0000256" key="2">
    <source>
        <dbReference type="ARBA" id="ARBA00023125"/>
    </source>
</evidence>
<proteinExistence type="predicted"/>
<dbReference type="InterPro" id="IPR009057">
    <property type="entry name" value="Homeodomain-like_sf"/>
</dbReference>
<evidence type="ECO:0000256" key="4">
    <source>
        <dbReference type="PROSITE-ProRule" id="PRU00335"/>
    </source>
</evidence>
<dbReference type="SUPFAM" id="SSF46689">
    <property type="entry name" value="Homeodomain-like"/>
    <property type="match status" value="1"/>
</dbReference>
<dbReference type="PROSITE" id="PS50977">
    <property type="entry name" value="HTH_TETR_2"/>
    <property type="match status" value="1"/>
</dbReference>
<keyword evidence="2 4" id="KW-0238">DNA-binding</keyword>
<evidence type="ECO:0000313" key="6">
    <source>
        <dbReference type="EMBL" id="ABZ74236.1"/>
    </source>
</evidence>
<feature type="DNA-binding region" description="H-T-H motif" evidence="4">
    <location>
        <begin position="41"/>
        <end position="60"/>
    </location>
</feature>
<dbReference type="SUPFAM" id="SSF48498">
    <property type="entry name" value="Tetracyclin repressor-like, C-terminal domain"/>
    <property type="match status" value="1"/>
</dbReference>
<evidence type="ECO:0000256" key="3">
    <source>
        <dbReference type="ARBA" id="ARBA00023163"/>
    </source>
</evidence>
<evidence type="ECO:0000259" key="5">
    <source>
        <dbReference type="PROSITE" id="PS50977"/>
    </source>
</evidence>
<dbReference type="Gene3D" id="1.10.10.60">
    <property type="entry name" value="Homeodomain-like"/>
    <property type="match status" value="1"/>
</dbReference>
<gene>
    <name evidence="6" type="ordered locus">Caul_5116</name>
</gene>
<dbReference type="InterPro" id="IPR001647">
    <property type="entry name" value="HTH_TetR"/>
</dbReference>